<reference evidence="7 8" key="1">
    <citation type="journal article" date="2013" name="Genome Announc.">
        <title>Draft genome sequences for three mercury-methylating, sulfate-reducing bacteria.</title>
        <authorList>
            <person name="Brown S.D."/>
            <person name="Hurt R.A.Jr."/>
            <person name="Gilmour C.C."/>
            <person name="Elias D.A."/>
        </authorList>
    </citation>
    <scope>NUCLEOTIDE SEQUENCE [LARGE SCALE GENOMIC DNA]</scope>
    <source>
        <strain evidence="7 8">DSM 16529</strain>
    </source>
</reference>
<dbReference type="STRING" id="1121439.dsat_0517"/>
<evidence type="ECO:0000313" key="8">
    <source>
        <dbReference type="Proteomes" id="UP000014975"/>
    </source>
</evidence>
<organism evidence="7 8">
    <name type="scientific">Alkalidesulfovibrio alkalitolerans DSM 16529</name>
    <dbReference type="NCBI Taxonomy" id="1121439"/>
    <lineage>
        <taxon>Bacteria</taxon>
        <taxon>Pseudomonadati</taxon>
        <taxon>Thermodesulfobacteriota</taxon>
        <taxon>Desulfovibrionia</taxon>
        <taxon>Desulfovibrionales</taxon>
        <taxon>Desulfovibrionaceae</taxon>
        <taxon>Alkalidesulfovibrio</taxon>
    </lineage>
</organism>
<sequence length="394" mass="41822">MTLAHHCLHEGERPAECVHCGRCLDACPLFRATGLEELSPRAKFMLAEAIDKGVAPPSAEAARRLAELCLSCGRCEKACPEGLCAPDLIARLRAAAPGFQALAWKTWIERAGLLWPVAGLMARLAPRELPGRFGLHAASLRAMAARPGIRPWLTPSRFDACGNGKSAVLFQGCTARHARPSWTKKARALLRGAGYAVGKDPGFACCGCTMGHAGCKNEQRAMQAANLNAWRAAGRPLLVTFCATCRCGLRSYASVDLGFEPFEAEAWCEAIKPLSALLGETEFACDEAAAPARFHYHRPCHGAGGGQDEDFLRRVAGERLGRASRDECCGLGGVLQIAAPELGARVAEKAWDFFAAGQGEQVLTGCGGCVLQLSSTAPKGVDAGHWLDAVAVTD</sequence>
<keyword evidence="4" id="KW-0408">Iron</keyword>
<dbReference type="Proteomes" id="UP000014975">
    <property type="component" value="Unassembled WGS sequence"/>
</dbReference>
<feature type="domain" description="4Fe-4S ferredoxin-type" evidence="6">
    <location>
        <begin position="60"/>
        <end position="89"/>
    </location>
</feature>
<gene>
    <name evidence="7" type="ORF">dsat_0517</name>
</gene>
<dbReference type="Gene3D" id="1.10.1060.10">
    <property type="entry name" value="Alpha-helical ferredoxin"/>
    <property type="match status" value="1"/>
</dbReference>
<evidence type="ECO:0000256" key="3">
    <source>
        <dbReference type="ARBA" id="ARBA00022737"/>
    </source>
</evidence>
<dbReference type="GO" id="GO:0051539">
    <property type="term" value="F:4 iron, 4 sulfur cluster binding"/>
    <property type="evidence" value="ECO:0007669"/>
    <property type="project" value="UniProtKB-KW"/>
</dbReference>
<dbReference type="OrthoDB" id="9770306at2"/>
<keyword evidence="3" id="KW-0677">Repeat</keyword>
<dbReference type="eggNOG" id="COG0247">
    <property type="taxonomic scope" value="Bacteria"/>
</dbReference>
<dbReference type="GO" id="GO:0046872">
    <property type="term" value="F:metal ion binding"/>
    <property type="evidence" value="ECO:0007669"/>
    <property type="project" value="UniProtKB-KW"/>
</dbReference>
<accession>S7T8Z3</accession>
<keyword evidence="5" id="KW-0411">Iron-sulfur</keyword>
<name>S7T8Z3_9BACT</name>
<keyword evidence="8" id="KW-1185">Reference proteome</keyword>
<dbReference type="PATRIC" id="fig|1121439.3.peg.1873"/>
<evidence type="ECO:0000256" key="1">
    <source>
        <dbReference type="ARBA" id="ARBA00022485"/>
    </source>
</evidence>
<dbReference type="Pfam" id="PF13183">
    <property type="entry name" value="Fer4_8"/>
    <property type="match status" value="1"/>
</dbReference>
<keyword evidence="2" id="KW-0479">Metal-binding</keyword>
<feature type="domain" description="4Fe-4S ferredoxin-type" evidence="6">
    <location>
        <begin position="8"/>
        <end position="38"/>
    </location>
</feature>
<dbReference type="GO" id="GO:0016491">
    <property type="term" value="F:oxidoreductase activity"/>
    <property type="evidence" value="ECO:0007669"/>
    <property type="project" value="UniProtKB-ARBA"/>
</dbReference>
<dbReference type="RefSeq" id="WP_020887211.1">
    <property type="nucleotide sequence ID" value="NZ_ATHI01000026.1"/>
</dbReference>
<evidence type="ECO:0000313" key="7">
    <source>
        <dbReference type="EMBL" id="EPR33076.1"/>
    </source>
</evidence>
<dbReference type="PROSITE" id="PS51379">
    <property type="entry name" value="4FE4S_FER_2"/>
    <property type="match status" value="2"/>
</dbReference>
<dbReference type="Pfam" id="PF02754">
    <property type="entry name" value="CCG"/>
    <property type="match status" value="2"/>
</dbReference>
<comment type="caution">
    <text evidence="7">The sequence shown here is derived from an EMBL/GenBank/DDBJ whole genome shotgun (WGS) entry which is preliminary data.</text>
</comment>
<dbReference type="InterPro" id="IPR017900">
    <property type="entry name" value="4Fe4S_Fe_S_CS"/>
</dbReference>
<dbReference type="PANTHER" id="PTHR32479:SF17">
    <property type="entry name" value="GLYCOLATE OXIDASE IRON-SULFUR SUBUNIT"/>
    <property type="match status" value="1"/>
</dbReference>
<dbReference type="PANTHER" id="PTHR32479">
    <property type="entry name" value="GLYCOLATE OXIDASE IRON-SULFUR SUBUNIT"/>
    <property type="match status" value="1"/>
</dbReference>
<dbReference type="InterPro" id="IPR009051">
    <property type="entry name" value="Helical_ferredxn"/>
</dbReference>
<keyword evidence="1" id="KW-0004">4Fe-4S</keyword>
<protein>
    <submittedName>
        <fullName evidence="7">4Fe-4S ferredoxin, iron-sulpur binding domain-containing protein</fullName>
    </submittedName>
</protein>
<evidence type="ECO:0000256" key="2">
    <source>
        <dbReference type="ARBA" id="ARBA00022723"/>
    </source>
</evidence>
<dbReference type="EMBL" id="ATHI01000026">
    <property type="protein sequence ID" value="EPR33076.1"/>
    <property type="molecule type" value="Genomic_DNA"/>
</dbReference>
<dbReference type="AlphaFoldDB" id="S7T8Z3"/>
<dbReference type="InterPro" id="IPR004017">
    <property type="entry name" value="Cys_rich_dom"/>
</dbReference>
<evidence type="ECO:0000256" key="4">
    <source>
        <dbReference type="ARBA" id="ARBA00023004"/>
    </source>
</evidence>
<dbReference type="InterPro" id="IPR017896">
    <property type="entry name" value="4Fe4S_Fe-S-bd"/>
</dbReference>
<evidence type="ECO:0000259" key="6">
    <source>
        <dbReference type="PROSITE" id="PS51379"/>
    </source>
</evidence>
<proteinExistence type="predicted"/>
<evidence type="ECO:0000256" key="5">
    <source>
        <dbReference type="ARBA" id="ARBA00023014"/>
    </source>
</evidence>
<dbReference type="PROSITE" id="PS00198">
    <property type="entry name" value="4FE4S_FER_1"/>
    <property type="match status" value="1"/>
</dbReference>
<dbReference type="SUPFAM" id="SSF46548">
    <property type="entry name" value="alpha-helical ferredoxin"/>
    <property type="match status" value="1"/>
</dbReference>